<gene>
    <name evidence="1" type="ORF">CC78DRAFT_579018</name>
</gene>
<protein>
    <submittedName>
        <fullName evidence="1">Uncharacterized protein</fullName>
    </submittedName>
</protein>
<sequence length="99" mass="11042">MFCNFDDDVEEEEVENVITMQTAIQRFADGIEVLGYENSDFGGIPALIESHGPLSAYGSTPSIYKVVEIVVEVRQDDWNTEIHLLLLKLALKTSVNRGP</sequence>
<comment type="caution">
    <text evidence="1">The sequence shown here is derived from an EMBL/GenBank/DDBJ whole genome shotgun (WGS) entry which is preliminary data.</text>
</comment>
<dbReference type="EMBL" id="ML986603">
    <property type="protein sequence ID" value="KAF2265845.1"/>
    <property type="molecule type" value="Genomic_DNA"/>
</dbReference>
<organism evidence="1 2">
    <name type="scientific">Lojkania enalia</name>
    <dbReference type="NCBI Taxonomy" id="147567"/>
    <lineage>
        <taxon>Eukaryota</taxon>
        <taxon>Fungi</taxon>
        <taxon>Dikarya</taxon>
        <taxon>Ascomycota</taxon>
        <taxon>Pezizomycotina</taxon>
        <taxon>Dothideomycetes</taxon>
        <taxon>Pleosporomycetidae</taxon>
        <taxon>Pleosporales</taxon>
        <taxon>Pleosporales incertae sedis</taxon>
        <taxon>Lojkania</taxon>
    </lineage>
</organism>
<name>A0A9P4N1A1_9PLEO</name>
<evidence type="ECO:0000313" key="1">
    <source>
        <dbReference type="EMBL" id="KAF2265845.1"/>
    </source>
</evidence>
<proteinExistence type="predicted"/>
<evidence type="ECO:0000313" key="2">
    <source>
        <dbReference type="Proteomes" id="UP000800093"/>
    </source>
</evidence>
<accession>A0A9P4N1A1</accession>
<dbReference type="AlphaFoldDB" id="A0A9P4N1A1"/>
<reference evidence="2" key="1">
    <citation type="journal article" date="2020" name="Stud. Mycol.">
        <title>101 Dothideomycetes genomes: A test case for predicting lifestyles and emergence of pathogens.</title>
        <authorList>
            <person name="Haridas S."/>
            <person name="Albert R."/>
            <person name="Binder M."/>
            <person name="Bloem J."/>
            <person name="LaButti K."/>
            <person name="Salamov A."/>
            <person name="Andreopoulos B."/>
            <person name="Baker S."/>
            <person name="Barry K."/>
            <person name="Bills G."/>
            <person name="Bluhm B."/>
            <person name="Cannon C."/>
            <person name="Castanera R."/>
            <person name="Culley D."/>
            <person name="Daum C."/>
            <person name="Ezra D."/>
            <person name="Gonzalez J."/>
            <person name="Henrissat B."/>
            <person name="Kuo A."/>
            <person name="Liang C."/>
            <person name="Lipzen A."/>
            <person name="Lutzoni F."/>
            <person name="Magnuson J."/>
            <person name="Mondo S."/>
            <person name="Nolan M."/>
            <person name="Ohm R."/>
            <person name="Pangilinan J."/>
            <person name="Park H.-J."/>
            <person name="Ramirez L."/>
            <person name="Alfaro M."/>
            <person name="Sun H."/>
            <person name="Tritt A."/>
            <person name="Yoshinaga Y."/>
            <person name="Zwiers L.-H."/>
            <person name="Turgeon B."/>
            <person name="Goodwin S."/>
            <person name="Spatafora J."/>
            <person name="Crous P."/>
            <person name="Grigoriev I."/>
        </authorList>
    </citation>
    <scope>NUCLEOTIDE SEQUENCE [LARGE SCALE GENOMIC DNA]</scope>
    <source>
        <strain evidence="2">CBS 304.66</strain>
    </source>
</reference>
<keyword evidence="2" id="KW-1185">Reference proteome</keyword>
<dbReference type="Proteomes" id="UP000800093">
    <property type="component" value="Unassembled WGS sequence"/>
</dbReference>